<keyword evidence="6" id="KW-0378">Hydrolase</keyword>
<dbReference type="SUPFAM" id="SSF53098">
    <property type="entry name" value="Ribonuclease H-like"/>
    <property type="match status" value="1"/>
</dbReference>
<reference evidence="9 10" key="1">
    <citation type="journal article" date="2019" name="Sci. Rep.">
        <title>Orb-weaving spider Araneus ventricosus genome elucidates the spidroin gene catalogue.</title>
        <authorList>
            <person name="Kono N."/>
            <person name="Nakamura H."/>
            <person name="Ohtoshi R."/>
            <person name="Moran D.A.P."/>
            <person name="Shinohara A."/>
            <person name="Yoshida Y."/>
            <person name="Fujiwara M."/>
            <person name="Mori M."/>
            <person name="Tomita M."/>
            <person name="Arakawa K."/>
        </authorList>
    </citation>
    <scope>NUCLEOTIDE SEQUENCE [LARGE SCALE GENOMIC DNA]</scope>
</reference>
<accession>A0A4Y2MSQ8</accession>
<keyword evidence="10" id="KW-1185">Reference proteome</keyword>
<proteinExistence type="predicted"/>
<evidence type="ECO:0000256" key="5">
    <source>
        <dbReference type="ARBA" id="ARBA00022759"/>
    </source>
</evidence>
<dbReference type="InterPro" id="IPR041373">
    <property type="entry name" value="RT_RNaseH"/>
</dbReference>
<dbReference type="PANTHER" id="PTHR37984:SF7">
    <property type="entry name" value="INTEGRASE CATALYTIC DOMAIN-CONTAINING PROTEIN"/>
    <property type="match status" value="1"/>
</dbReference>
<dbReference type="EC" id="2.7.7.49" evidence="1"/>
<evidence type="ECO:0000256" key="4">
    <source>
        <dbReference type="ARBA" id="ARBA00022722"/>
    </source>
</evidence>
<comment type="caution">
    <text evidence="9">The sequence shown here is derived from an EMBL/GenBank/DDBJ whole genome shotgun (WGS) entry which is preliminary data.</text>
</comment>
<keyword evidence="5" id="KW-0255">Endonuclease</keyword>
<evidence type="ECO:0000313" key="10">
    <source>
        <dbReference type="Proteomes" id="UP000499080"/>
    </source>
</evidence>
<dbReference type="Pfam" id="PF17921">
    <property type="entry name" value="Integrase_H2C2"/>
    <property type="match status" value="1"/>
</dbReference>
<evidence type="ECO:0000259" key="8">
    <source>
        <dbReference type="PROSITE" id="PS50994"/>
    </source>
</evidence>
<dbReference type="FunFam" id="3.30.420.10:FF:000063">
    <property type="entry name" value="Retrovirus-related Pol polyprotein from transposon 297-like Protein"/>
    <property type="match status" value="1"/>
</dbReference>
<keyword evidence="7" id="KW-0695">RNA-directed DNA polymerase</keyword>
<dbReference type="Gene3D" id="3.30.70.270">
    <property type="match status" value="1"/>
</dbReference>
<dbReference type="PANTHER" id="PTHR37984">
    <property type="entry name" value="PROTEIN CBG26694"/>
    <property type="match status" value="1"/>
</dbReference>
<dbReference type="InterPro" id="IPR001584">
    <property type="entry name" value="Integrase_cat-core"/>
</dbReference>
<sequence length="516" mass="59040">MSKPEDRQSLHRYFGMINYLSKFLPNLSTLIAPIRELIKNNTVCLWDPSYDKILDRVKEQIMKSPVSAFFDPSFESEIVVDASPFGLGAVLQQRGKPIAFASSTLTPTQRNYTHIEKELLAVVYGCTKFHQYVYGPKFKIYSDHKPLTAMSKKPLSAMSSRMQRFYLQLQCYDYEIFYKPGKEMFVSDTLSRTPLFENHFPTPEEDSLVLSVLDSLPISDIKQQEISDANKSDPVVQELKSLLESGWDSIVPESMRREILNRLLEGHFGIVKTISMARTCVFWTGISTYIKEMIEKCPVCAKFQIGNAPEPEIPHEFPTSPWVKVAIDFFYFQGKNYVEVVDYYSKFIEVQLISSLQATVVIPAIKSIFARHGIPLELISDGGPPFNSRDFDCFAKGWKFKHVKVSAKYPKSNGQVEKTIQTVKQIFRKMLAGSKDPYLALLLYRPTPVLGSIYSPAELLMNRKLSTVLPSLSIHKGVQNESYYNYQKKLRDRRAILKSYRRTLPELQPGSSVFVQ</sequence>
<dbReference type="GO" id="GO:0016787">
    <property type="term" value="F:hydrolase activity"/>
    <property type="evidence" value="ECO:0007669"/>
    <property type="project" value="UniProtKB-KW"/>
</dbReference>
<evidence type="ECO:0000256" key="3">
    <source>
        <dbReference type="ARBA" id="ARBA00022695"/>
    </source>
</evidence>
<evidence type="ECO:0000256" key="7">
    <source>
        <dbReference type="ARBA" id="ARBA00022918"/>
    </source>
</evidence>
<dbReference type="Proteomes" id="UP000499080">
    <property type="component" value="Unassembled WGS sequence"/>
</dbReference>
<name>A0A4Y2MSQ8_ARAVE</name>
<dbReference type="AlphaFoldDB" id="A0A4Y2MSQ8"/>
<dbReference type="SUPFAM" id="SSF56672">
    <property type="entry name" value="DNA/RNA polymerases"/>
    <property type="match status" value="1"/>
</dbReference>
<dbReference type="FunFam" id="3.10.20.370:FF:000001">
    <property type="entry name" value="Retrovirus-related Pol polyprotein from transposon 17.6-like protein"/>
    <property type="match status" value="1"/>
</dbReference>
<dbReference type="InterPro" id="IPR043502">
    <property type="entry name" value="DNA/RNA_pol_sf"/>
</dbReference>
<feature type="domain" description="Integrase catalytic" evidence="8">
    <location>
        <begin position="317"/>
        <end position="478"/>
    </location>
</feature>
<dbReference type="InterPro" id="IPR050951">
    <property type="entry name" value="Retrovirus_Pol_polyprotein"/>
</dbReference>
<dbReference type="Pfam" id="PF17917">
    <property type="entry name" value="RT_RNaseH"/>
    <property type="match status" value="1"/>
</dbReference>
<dbReference type="GO" id="GO:0003676">
    <property type="term" value="F:nucleic acid binding"/>
    <property type="evidence" value="ECO:0007669"/>
    <property type="project" value="InterPro"/>
</dbReference>
<dbReference type="InterPro" id="IPR012337">
    <property type="entry name" value="RNaseH-like_sf"/>
</dbReference>
<keyword evidence="3" id="KW-0548">Nucleotidyltransferase</keyword>
<protein>
    <recommendedName>
        <fullName evidence="1">RNA-directed DNA polymerase</fullName>
        <ecNumber evidence="1">2.7.7.49</ecNumber>
    </recommendedName>
</protein>
<dbReference type="Gene3D" id="1.10.340.70">
    <property type="match status" value="1"/>
</dbReference>
<dbReference type="InterPro" id="IPR036397">
    <property type="entry name" value="RNaseH_sf"/>
</dbReference>
<evidence type="ECO:0000256" key="2">
    <source>
        <dbReference type="ARBA" id="ARBA00022679"/>
    </source>
</evidence>
<evidence type="ECO:0000313" key="9">
    <source>
        <dbReference type="EMBL" id="GBN30198.1"/>
    </source>
</evidence>
<feature type="non-terminal residue" evidence="9">
    <location>
        <position position="516"/>
    </location>
</feature>
<dbReference type="CDD" id="cd09274">
    <property type="entry name" value="RNase_HI_RT_Ty3"/>
    <property type="match status" value="1"/>
</dbReference>
<keyword evidence="4" id="KW-0540">Nuclease</keyword>
<evidence type="ECO:0000256" key="1">
    <source>
        <dbReference type="ARBA" id="ARBA00012493"/>
    </source>
</evidence>
<organism evidence="9 10">
    <name type="scientific">Araneus ventricosus</name>
    <name type="common">Orbweaver spider</name>
    <name type="synonym">Epeira ventricosa</name>
    <dbReference type="NCBI Taxonomy" id="182803"/>
    <lineage>
        <taxon>Eukaryota</taxon>
        <taxon>Metazoa</taxon>
        <taxon>Ecdysozoa</taxon>
        <taxon>Arthropoda</taxon>
        <taxon>Chelicerata</taxon>
        <taxon>Arachnida</taxon>
        <taxon>Araneae</taxon>
        <taxon>Araneomorphae</taxon>
        <taxon>Entelegynae</taxon>
        <taxon>Araneoidea</taxon>
        <taxon>Araneidae</taxon>
        <taxon>Araneus</taxon>
    </lineage>
</organism>
<gene>
    <name evidence="9" type="primary">Tf2-8_30</name>
    <name evidence="9" type="ORF">AVEN_96107_1</name>
</gene>
<dbReference type="PROSITE" id="PS50994">
    <property type="entry name" value="INTEGRASE"/>
    <property type="match status" value="1"/>
</dbReference>
<keyword evidence="2" id="KW-0808">Transferase</keyword>
<dbReference type="GO" id="GO:0015074">
    <property type="term" value="P:DNA integration"/>
    <property type="evidence" value="ECO:0007669"/>
    <property type="project" value="InterPro"/>
</dbReference>
<dbReference type="GO" id="GO:0003964">
    <property type="term" value="F:RNA-directed DNA polymerase activity"/>
    <property type="evidence" value="ECO:0007669"/>
    <property type="project" value="UniProtKB-KW"/>
</dbReference>
<dbReference type="InterPro" id="IPR043128">
    <property type="entry name" value="Rev_trsase/Diguanyl_cyclase"/>
</dbReference>
<dbReference type="GO" id="GO:0042575">
    <property type="term" value="C:DNA polymerase complex"/>
    <property type="evidence" value="ECO:0007669"/>
    <property type="project" value="UniProtKB-ARBA"/>
</dbReference>
<dbReference type="OrthoDB" id="6419861at2759"/>
<evidence type="ECO:0000256" key="6">
    <source>
        <dbReference type="ARBA" id="ARBA00022801"/>
    </source>
</evidence>
<dbReference type="InterPro" id="IPR041588">
    <property type="entry name" value="Integrase_H2C2"/>
</dbReference>
<dbReference type="GO" id="GO:0004519">
    <property type="term" value="F:endonuclease activity"/>
    <property type="evidence" value="ECO:0007669"/>
    <property type="project" value="UniProtKB-KW"/>
</dbReference>
<dbReference type="Gene3D" id="3.30.420.10">
    <property type="entry name" value="Ribonuclease H-like superfamily/Ribonuclease H"/>
    <property type="match status" value="1"/>
</dbReference>
<dbReference type="EMBL" id="BGPR01124661">
    <property type="protein sequence ID" value="GBN30198.1"/>
    <property type="molecule type" value="Genomic_DNA"/>
</dbReference>